<dbReference type="CDD" id="cd16841">
    <property type="entry name" value="RraA_family"/>
    <property type="match status" value="1"/>
</dbReference>
<comment type="function">
    <text evidence="8">Catalyzes the aldol cleavage of 4-hydroxy-4-methyl-2-oxoglutarate (HMG) into 2 molecules of pyruvate. Also contains a secondary oxaloacetate (OAA) decarboxylase activity due to the common pyruvate enolate transition state formed following C-C bond cleavage in the retro-aldol and decarboxylation reactions.</text>
</comment>
<feature type="binding site" evidence="13">
    <location>
        <position position="107"/>
    </location>
    <ligand>
        <name>substrate</name>
    </ligand>
</feature>
<dbReference type="InterPro" id="IPR005493">
    <property type="entry name" value="RraA/RraA-like"/>
</dbReference>
<evidence type="ECO:0000256" key="3">
    <source>
        <dbReference type="ARBA" id="ARBA00008621"/>
    </source>
</evidence>
<feature type="binding site" evidence="13">
    <location>
        <position position="108"/>
    </location>
    <ligand>
        <name>Mg(2+)</name>
        <dbReference type="ChEBI" id="CHEBI:18420"/>
    </ligand>
</feature>
<comment type="cofactor">
    <cofactor evidence="13">
        <name>Mg(2+)</name>
        <dbReference type="ChEBI" id="CHEBI:18420"/>
    </cofactor>
</comment>
<evidence type="ECO:0000256" key="2">
    <source>
        <dbReference type="ARBA" id="ARBA00001968"/>
    </source>
</evidence>
<comment type="caution">
    <text evidence="14">The sequence shown here is derived from an EMBL/GenBank/DDBJ whole genome shotgun (WGS) entry which is preliminary data.</text>
</comment>
<dbReference type="GO" id="GO:0047443">
    <property type="term" value="F:4-hydroxy-4-methyl-2-oxoglutarate aldolase activity"/>
    <property type="evidence" value="ECO:0007669"/>
    <property type="project" value="UniProtKB-EC"/>
</dbReference>
<gene>
    <name evidence="14" type="ORF">BN10_1700005</name>
</gene>
<dbReference type="SUPFAM" id="SSF89562">
    <property type="entry name" value="RraA-like"/>
    <property type="match status" value="1"/>
</dbReference>
<dbReference type="eggNOG" id="COG0684">
    <property type="taxonomic scope" value="Bacteria"/>
</dbReference>
<evidence type="ECO:0000256" key="12">
    <source>
        <dbReference type="ARBA" id="ARBA00047973"/>
    </source>
</evidence>
<comment type="catalytic activity">
    <reaction evidence="12">
        <text>oxaloacetate + H(+) = pyruvate + CO2</text>
        <dbReference type="Rhea" id="RHEA:15641"/>
        <dbReference type="ChEBI" id="CHEBI:15361"/>
        <dbReference type="ChEBI" id="CHEBI:15378"/>
        <dbReference type="ChEBI" id="CHEBI:16452"/>
        <dbReference type="ChEBI" id="CHEBI:16526"/>
        <dbReference type="EC" id="4.1.1.112"/>
    </reaction>
</comment>
<sequence>MTSEPAALLATLATLSTTSLIDAAPALRVLPHEIRPIVPGRRFAGRVVTARADRDLRPVIAALRTTEAGDVLVVDASDGERAVAGELFASEAQRRGLAALVVSGRTRDTATVAKLAIPVWSSGFAPNAYAATAEPVANPVLDMGGVRVAPGDLIVGDDDGLVVGTAQEFEAALPRAREIEDRESALQQTILGGSSLFDHFS</sequence>
<comment type="subunit">
    <text evidence="4">Homotrimer.</text>
</comment>
<keyword evidence="13" id="KW-0460">Magnesium</keyword>
<dbReference type="EC" id="4.1.3.17" evidence="5"/>
<dbReference type="Proteomes" id="UP000013167">
    <property type="component" value="Unassembled WGS sequence"/>
</dbReference>
<dbReference type="OrthoDB" id="943692at2"/>
<dbReference type="Gene3D" id="3.50.30.40">
    <property type="entry name" value="Ribonuclease E inhibitor RraA/RraA-like"/>
    <property type="match status" value="1"/>
</dbReference>
<evidence type="ECO:0000256" key="1">
    <source>
        <dbReference type="ARBA" id="ARBA00001342"/>
    </source>
</evidence>
<accession>N0E3J3</accession>
<dbReference type="PANTHER" id="PTHR33254:SF4">
    <property type="entry name" value="4-HYDROXY-4-METHYL-2-OXOGLUTARATE ALDOLASE 3-RELATED"/>
    <property type="match status" value="1"/>
</dbReference>
<dbReference type="STRING" id="1193181.BN10_1700005"/>
<dbReference type="AlphaFoldDB" id="N0E3J3"/>
<dbReference type="EMBL" id="CAIZ01000080">
    <property type="protein sequence ID" value="CCH69459.1"/>
    <property type="molecule type" value="Genomic_DNA"/>
</dbReference>
<evidence type="ECO:0000313" key="15">
    <source>
        <dbReference type="Proteomes" id="UP000013167"/>
    </source>
</evidence>
<dbReference type="InterPro" id="IPR036704">
    <property type="entry name" value="RraA/RraA-like_sf"/>
</dbReference>
<proteinExistence type="inferred from homology"/>
<comment type="catalytic activity">
    <reaction evidence="1">
        <text>4-hydroxy-4-methyl-2-oxoglutarate = 2 pyruvate</text>
        <dbReference type="Rhea" id="RHEA:22748"/>
        <dbReference type="ChEBI" id="CHEBI:15361"/>
        <dbReference type="ChEBI" id="CHEBI:58276"/>
        <dbReference type="EC" id="4.1.3.17"/>
    </reaction>
</comment>
<evidence type="ECO:0000256" key="4">
    <source>
        <dbReference type="ARBA" id="ARBA00011233"/>
    </source>
</evidence>
<comment type="similarity">
    <text evidence="3">Belongs to the class II aldolase/RraA-like family.</text>
</comment>
<keyword evidence="15" id="KW-1185">Reference proteome</keyword>
<evidence type="ECO:0000256" key="6">
    <source>
        <dbReference type="ARBA" id="ARBA00012947"/>
    </source>
</evidence>
<name>N0E3J3_9MICO</name>
<dbReference type="GO" id="GO:0008948">
    <property type="term" value="F:oxaloacetate decarboxylase activity"/>
    <property type="evidence" value="ECO:0007669"/>
    <property type="project" value="UniProtKB-EC"/>
</dbReference>
<dbReference type="HOGENOM" id="CLU_072626_3_2_11"/>
<evidence type="ECO:0000256" key="5">
    <source>
        <dbReference type="ARBA" id="ARBA00012213"/>
    </source>
</evidence>
<evidence type="ECO:0000256" key="13">
    <source>
        <dbReference type="PIRSR" id="PIRSR605493-1"/>
    </source>
</evidence>
<evidence type="ECO:0000256" key="8">
    <source>
        <dbReference type="ARBA" id="ARBA00025046"/>
    </source>
</evidence>
<keyword evidence="13" id="KW-0479">Metal-binding</keyword>
<evidence type="ECO:0000313" key="14">
    <source>
        <dbReference type="EMBL" id="CCH69459.1"/>
    </source>
</evidence>
<evidence type="ECO:0000256" key="9">
    <source>
        <dbReference type="ARBA" id="ARBA00029596"/>
    </source>
</evidence>
<dbReference type="Pfam" id="PF03737">
    <property type="entry name" value="RraA-like"/>
    <property type="match status" value="1"/>
</dbReference>
<reference evidence="14 15" key="1">
    <citation type="journal article" date="2013" name="ISME J.">
        <title>A metabolic model for members of the genus Tetrasphaera involved in enhanced biological phosphorus removal.</title>
        <authorList>
            <person name="Kristiansen R."/>
            <person name="Nguyen H.T.T."/>
            <person name="Saunders A.M."/>
            <person name="Nielsen J.L."/>
            <person name="Wimmer R."/>
            <person name="Le V.Q."/>
            <person name="McIlroy S.J."/>
            <person name="Petrovski S."/>
            <person name="Seviour R.J."/>
            <person name="Calteau A."/>
            <person name="Nielsen K.L."/>
            <person name="Nielsen P.H."/>
        </authorList>
    </citation>
    <scope>NUCLEOTIDE SEQUENCE [LARGE SCALE GENOMIC DNA]</scope>
    <source>
        <strain evidence="14 15">Lp2</strain>
    </source>
</reference>
<comment type="cofactor">
    <cofactor evidence="2">
        <name>a divalent metal cation</name>
        <dbReference type="ChEBI" id="CHEBI:60240"/>
    </cofactor>
</comment>
<evidence type="ECO:0000256" key="11">
    <source>
        <dbReference type="ARBA" id="ARBA00032305"/>
    </source>
</evidence>
<evidence type="ECO:0000256" key="7">
    <source>
        <dbReference type="ARBA" id="ARBA00016549"/>
    </source>
</evidence>
<evidence type="ECO:0000256" key="10">
    <source>
        <dbReference type="ARBA" id="ARBA00030169"/>
    </source>
</evidence>
<organism evidence="14 15">
    <name type="scientific">Phycicoccus elongatus Lp2</name>
    <dbReference type="NCBI Taxonomy" id="1193181"/>
    <lineage>
        <taxon>Bacteria</taxon>
        <taxon>Bacillati</taxon>
        <taxon>Actinomycetota</taxon>
        <taxon>Actinomycetes</taxon>
        <taxon>Micrococcales</taxon>
        <taxon>Intrasporangiaceae</taxon>
        <taxon>Phycicoccus</taxon>
    </lineage>
</organism>
<dbReference type="GO" id="GO:0046872">
    <property type="term" value="F:metal ion binding"/>
    <property type="evidence" value="ECO:0007669"/>
    <property type="project" value="UniProtKB-KW"/>
</dbReference>
<dbReference type="RefSeq" id="WP_010852098.1">
    <property type="nucleotide sequence ID" value="NZ_HF570956.1"/>
</dbReference>
<dbReference type="PANTHER" id="PTHR33254">
    <property type="entry name" value="4-HYDROXY-4-METHYL-2-OXOGLUTARATE ALDOLASE 3-RELATED"/>
    <property type="match status" value="1"/>
</dbReference>
<dbReference type="EC" id="4.1.1.112" evidence="6"/>
<protein>
    <recommendedName>
        <fullName evidence="7">Putative 4-hydroxy-4-methyl-2-oxoglutarate aldolase</fullName>
        <ecNumber evidence="6">4.1.1.112</ecNumber>
        <ecNumber evidence="5">4.1.3.17</ecNumber>
    </recommendedName>
    <alternativeName>
        <fullName evidence="11">Oxaloacetate decarboxylase</fullName>
    </alternativeName>
    <alternativeName>
        <fullName evidence="9">Regulator of ribonuclease activity homolog</fullName>
    </alternativeName>
    <alternativeName>
        <fullName evidence="10">RraA-like protein</fullName>
    </alternativeName>
</protein>